<dbReference type="AlphaFoldDB" id="A0A291QN03"/>
<gene>
    <name evidence="2" type="ORF">KY5_7920c</name>
</gene>
<keyword evidence="3" id="KW-1185">Reference proteome</keyword>
<feature type="region of interest" description="Disordered" evidence="1">
    <location>
        <begin position="211"/>
        <end position="250"/>
    </location>
</feature>
<feature type="compositionally biased region" description="Basic residues" evidence="1">
    <location>
        <begin position="225"/>
        <end position="234"/>
    </location>
</feature>
<dbReference type="Gene3D" id="2.60.120.200">
    <property type="match status" value="1"/>
</dbReference>
<evidence type="ECO:0000256" key="1">
    <source>
        <dbReference type="SAM" id="MobiDB-lite"/>
    </source>
</evidence>
<evidence type="ECO:0000313" key="2">
    <source>
        <dbReference type="EMBL" id="ATL32938.1"/>
    </source>
</evidence>
<reference evidence="2 3" key="1">
    <citation type="submission" date="2017-08" db="EMBL/GenBank/DDBJ databases">
        <title>Complete Genome Sequence of Streptomyces formicae KY5, the formicamycin producer.</title>
        <authorList>
            <person name="Holmes N.A."/>
            <person name="Devine R."/>
            <person name="Qin Z."/>
            <person name="Seipke R.F."/>
            <person name="Wilkinson B."/>
            <person name="Hutchings M.I."/>
        </authorList>
    </citation>
    <scope>NUCLEOTIDE SEQUENCE [LARGE SCALE GENOMIC DNA]</scope>
    <source>
        <strain evidence="2 3">KY5</strain>
    </source>
</reference>
<name>A0A291QN03_9ACTN</name>
<protein>
    <submittedName>
        <fullName evidence="2">Uncharacterized protein</fullName>
    </submittedName>
</protein>
<dbReference type="RefSeq" id="WP_234363105.1">
    <property type="nucleotide sequence ID" value="NZ_CP022685.1"/>
</dbReference>
<dbReference type="InterPro" id="IPR013320">
    <property type="entry name" value="ConA-like_dom_sf"/>
</dbReference>
<dbReference type="Proteomes" id="UP000221011">
    <property type="component" value="Chromosome"/>
</dbReference>
<organism evidence="2 3">
    <name type="scientific">Streptomyces formicae</name>
    <dbReference type="NCBI Taxonomy" id="1616117"/>
    <lineage>
        <taxon>Bacteria</taxon>
        <taxon>Bacillati</taxon>
        <taxon>Actinomycetota</taxon>
        <taxon>Actinomycetes</taxon>
        <taxon>Kitasatosporales</taxon>
        <taxon>Streptomycetaceae</taxon>
        <taxon>Streptomyces</taxon>
    </lineage>
</organism>
<accession>A0A291QN03</accession>
<sequence length="250" mass="27221">MRVRQGARPGDLRDGAETARRTITDGYRGNGRFSFGSSFAGWVPDYARVDMDEVRLWTVARSAAAVQARMRQRLTGGESGLAGYWPAYEPAALVNGRPGVEDRSAQGRHVVLTYPDNVTTALSPLEEKTDGYRIVASVGDRRMASRELFPPNEWTHLAAAYEQSWAVELAEGTHVEVADDDALDLIGDLTVEVFCRVDVLGAVQGLLSKGRAADGRQPPVPAARPARRAARVRLRGSPAASRGVTRRPRP</sequence>
<dbReference type="EMBL" id="CP022685">
    <property type="protein sequence ID" value="ATL32938.1"/>
    <property type="molecule type" value="Genomic_DNA"/>
</dbReference>
<evidence type="ECO:0000313" key="3">
    <source>
        <dbReference type="Proteomes" id="UP000221011"/>
    </source>
</evidence>
<dbReference type="KEGG" id="sfk:KY5_7920c"/>
<dbReference type="SUPFAM" id="SSF49899">
    <property type="entry name" value="Concanavalin A-like lectins/glucanases"/>
    <property type="match status" value="1"/>
</dbReference>
<proteinExistence type="predicted"/>